<gene>
    <name evidence="2" type="ORF">OG308_08095</name>
</gene>
<accession>A0ABZ1ND57</accession>
<feature type="compositionally biased region" description="Basic and acidic residues" evidence="1">
    <location>
        <begin position="72"/>
        <end position="94"/>
    </location>
</feature>
<keyword evidence="3" id="KW-1185">Reference proteome</keyword>
<feature type="region of interest" description="Disordered" evidence="1">
    <location>
        <begin position="68"/>
        <end position="94"/>
    </location>
</feature>
<dbReference type="Proteomes" id="UP001621418">
    <property type="component" value="Chromosome"/>
</dbReference>
<protein>
    <submittedName>
        <fullName evidence="2">Uncharacterized protein</fullName>
    </submittedName>
</protein>
<dbReference type="EMBL" id="CP109527">
    <property type="protein sequence ID" value="WTY37788.1"/>
    <property type="molecule type" value="Genomic_DNA"/>
</dbReference>
<organism evidence="2 3">
    <name type="scientific">Nocardia salmonicida</name>
    <dbReference type="NCBI Taxonomy" id="53431"/>
    <lineage>
        <taxon>Bacteria</taxon>
        <taxon>Bacillati</taxon>
        <taxon>Actinomycetota</taxon>
        <taxon>Actinomycetes</taxon>
        <taxon>Mycobacteriales</taxon>
        <taxon>Nocardiaceae</taxon>
        <taxon>Nocardia</taxon>
    </lineage>
</organism>
<reference evidence="2 3" key="1">
    <citation type="submission" date="2022-10" db="EMBL/GenBank/DDBJ databases">
        <title>The complete genomes of actinobacterial strains from the NBC collection.</title>
        <authorList>
            <person name="Joergensen T.S."/>
            <person name="Alvarez Arevalo M."/>
            <person name="Sterndorff E.B."/>
            <person name="Faurdal D."/>
            <person name="Vuksanovic O."/>
            <person name="Mourched A.-S."/>
            <person name="Charusanti P."/>
            <person name="Shaw S."/>
            <person name="Blin K."/>
            <person name="Weber T."/>
        </authorList>
    </citation>
    <scope>NUCLEOTIDE SEQUENCE [LARGE SCALE GENOMIC DNA]</scope>
    <source>
        <strain evidence="2 3">NBC_01413</strain>
    </source>
</reference>
<sequence>MRESDPTEAELRQNFEEMLRSVLTGGGIHSETGLDMKTEDALWNVARAYPNVPDALVDAARAAFAGQLDGSNGREREQELQRRFAEFERKRPGR</sequence>
<evidence type="ECO:0000256" key="1">
    <source>
        <dbReference type="SAM" id="MobiDB-lite"/>
    </source>
</evidence>
<dbReference type="RefSeq" id="WP_082844308.1">
    <property type="nucleotide sequence ID" value="NZ_CP108014.1"/>
</dbReference>
<name>A0ABZ1ND57_9NOCA</name>
<evidence type="ECO:0000313" key="3">
    <source>
        <dbReference type="Proteomes" id="UP001621418"/>
    </source>
</evidence>
<proteinExistence type="predicted"/>
<evidence type="ECO:0000313" key="2">
    <source>
        <dbReference type="EMBL" id="WTY37788.1"/>
    </source>
</evidence>
<dbReference type="GeneID" id="91380947"/>